<evidence type="ECO:0000256" key="6">
    <source>
        <dbReference type="ARBA" id="ARBA00023102"/>
    </source>
</evidence>
<evidence type="ECO:0000256" key="2">
    <source>
        <dbReference type="ARBA" id="ARBA00009152"/>
    </source>
</evidence>
<organism evidence="10 11">
    <name type="scientific">Brachyspira catarrhinii</name>
    <dbReference type="NCBI Taxonomy" id="2528966"/>
    <lineage>
        <taxon>Bacteria</taxon>
        <taxon>Pseudomonadati</taxon>
        <taxon>Spirochaetota</taxon>
        <taxon>Spirochaetia</taxon>
        <taxon>Brachyspirales</taxon>
        <taxon>Brachyspiraceae</taxon>
        <taxon>Brachyspira</taxon>
    </lineage>
</organism>
<dbReference type="EC" id="3.1.3.15" evidence="3 8"/>
<feature type="domain" description="PHP" evidence="9">
    <location>
        <begin position="7"/>
        <end position="200"/>
    </location>
</feature>
<evidence type="ECO:0000313" key="11">
    <source>
        <dbReference type="Proteomes" id="UP000310168"/>
    </source>
</evidence>
<dbReference type="InterPro" id="IPR004013">
    <property type="entry name" value="PHP_dom"/>
</dbReference>
<dbReference type="SUPFAM" id="SSF89550">
    <property type="entry name" value="PHP domain-like"/>
    <property type="match status" value="1"/>
</dbReference>
<comment type="pathway">
    <text evidence="1 8">Amino-acid biosynthesis; L-histidine biosynthesis; L-histidine from 5-phospho-alpha-D-ribose 1-diphosphate: step 8/9.</text>
</comment>
<evidence type="ECO:0000256" key="3">
    <source>
        <dbReference type="ARBA" id="ARBA00013085"/>
    </source>
</evidence>
<keyword evidence="4 8" id="KW-0028">Amino-acid biosynthesis</keyword>
<dbReference type="PANTHER" id="PTHR21039:SF0">
    <property type="entry name" value="HISTIDINOL-PHOSPHATASE"/>
    <property type="match status" value="1"/>
</dbReference>
<dbReference type="InterPro" id="IPR016195">
    <property type="entry name" value="Pol/histidinol_Pase-like"/>
</dbReference>
<dbReference type="RefSeq" id="WP_137999286.1">
    <property type="nucleotide sequence ID" value="NZ_SJDU01000504.1"/>
</dbReference>
<proteinExistence type="inferred from homology"/>
<evidence type="ECO:0000256" key="8">
    <source>
        <dbReference type="RuleBase" id="RU366003"/>
    </source>
</evidence>
<protein>
    <recommendedName>
        <fullName evidence="3 8">Histidinol-phosphatase</fullName>
        <shortName evidence="8">HolPase</shortName>
        <ecNumber evidence="3 8">3.1.3.15</ecNumber>
    </recommendedName>
</protein>
<comment type="caution">
    <text evidence="10">The sequence shown here is derived from an EMBL/GenBank/DDBJ whole genome shotgun (WGS) entry which is preliminary data.</text>
</comment>
<evidence type="ECO:0000256" key="1">
    <source>
        <dbReference type="ARBA" id="ARBA00004970"/>
    </source>
</evidence>
<dbReference type="PANTHER" id="PTHR21039">
    <property type="entry name" value="HISTIDINOL PHOSPHATASE-RELATED"/>
    <property type="match status" value="1"/>
</dbReference>
<dbReference type="CDD" id="cd12110">
    <property type="entry name" value="PHP_HisPPase_Hisj_like"/>
    <property type="match status" value="1"/>
</dbReference>
<dbReference type="EMBL" id="SJDU01000504">
    <property type="protein sequence ID" value="TKZ27920.1"/>
    <property type="molecule type" value="Genomic_DNA"/>
</dbReference>
<gene>
    <name evidence="10" type="ORF">EZH24_11870</name>
</gene>
<comment type="catalytic activity">
    <reaction evidence="7 8">
        <text>L-histidinol phosphate + H2O = L-histidinol + phosphate</text>
        <dbReference type="Rhea" id="RHEA:14465"/>
        <dbReference type="ChEBI" id="CHEBI:15377"/>
        <dbReference type="ChEBI" id="CHEBI:43474"/>
        <dbReference type="ChEBI" id="CHEBI:57699"/>
        <dbReference type="ChEBI" id="CHEBI:57980"/>
        <dbReference type="EC" id="3.1.3.15"/>
    </reaction>
</comment>
<keyword evidence="11" id="KW-1185">Reference proteome</keyword>
<sequence>MKYISNLHTHTNYCDGKNSIEEIIKYAIEKEFISLGFSGHSNFSKDECSMTKEGTIKYLYEIKKYKEIYKDKIQIYSGIEADYYSDLNKNTDKEMPLDYRIGSVHFIDDGKDYFCIDMSKDNFNETIKHFGNIKIVIEKYFDNIIKMVETQKPDIVGHLDLIRKYNLNKEYFTEEEDWYIEKVEEVLKHIKENNSIVEVNIKLMNQNNLDAHYPNKRTIKRILEANIPLILNTDAHSINGLDKFYCESLEELKKLGVKKMKMLIDNSFKDIDINLFGKDINYK</sequence>
<evidence type="ECO:0000256" key="4">
    <source>
        <dbReference type="ARBA" id="ARBA00022605"/>
    </source>
</evidence>
<evidence type="ECO:0000256" key="5">
    <source>
        <dbReference type="ARBA" id="ARBA00022801"/>
    </source>
</evidence>
<keyword evidence="6 8" id="KW-0368">Histidine biosynthesis</keyword>
<reference evidence="10 11" key="1">
    <citation type="journal article" date="2019" name="Anaerobe">
        <title>Brachyspira catarrhinii sp. nov., an anaerobic intestinal spirochaete isolated from vervet monkeys may have been misidentified as Brachyspira aalborgi in previous studies.</title>
        <authorList>
            <person name="Phillips N.D."/>
            <person name="La T."/>
            <person name="Hampson D.J."/>
        </authorList>
    </citation>
    <scope>NUCLEOTIDE SEQUENCE [LARGE SCALE GENOMIC DNA]</scope>
    <source>
        <strain evidence="10 11">Z12</strain>
    </source>
</reference>
<dbReference type="InterPro" id="IPR010140">
    <property type="entry name" value="Histidinol_P_phosphatase_HisJ"/>
</dbReference>
<evidence type="ECO:0000313" key="10">
    <source>
        <dbReference type="EMBL" id="TKZ27920.1"/>
    </source>
</evidence>
<comment type="similarity">
    <text evidence="2 8">Belongs to the PHP hydrolase family. HisK subfamily.</text>
</comment>
<dbReference type="NCBIfam" id="TIGR01856">
    <property type="entry name" value="hisJ_fam"/>
    <property type="match status" value="1"/>
</dbReference>
<dbReference type="Pfam" id="PF02811">
    <property type="entry name" value="PHP"/>
    <property type="match status" value="1"/>
</dbReference>
<name>A0ABY2TMN3_9SPIR</name>
<dbReference type="Proteomes" id="UP000310168">
    <property type="component" value="Unassembled WGS sequence"/>
</dbReference>
<evidence type="ECO:0000259" key="9">
    <source>
        <dbReference type="Pfam" id="PF02811"/>
    </source>
</evidence>
<evidence type="ECO:0000256" key="7">
    <source>
        <dbReference type="ARBA" id="ARBA00049158"/>
    </source>
</evidence>
<keyword evidence="5 8" id="KW-0378">Hydrolase</keyword>
<accession>A0ABY2TMN3</accession>
<dbReference type="Gene3D" id="3.20.20.140">
    <property type="entry name" value="Metal-dependent hydrolases"/>
    <property type="match status" value="1"/>
</dbReference>